<dbReference type="HOGENOM" id="CLU_2079086_0_0_1"/>
<keyword evidence="3" id="KW-1185">Reference proteome</keyword>
<evidence type="ECO:0000313" key="2">
    <source>
        <dbReference type="EnsemblPlants" id="OPUNC04G14770.1"/>
    </source>
</evidence>
<dbReference type="AlphaFoldDB" id="A0A0E0KS66"/>
<feature type="region of interest" description="Disordered" evidence="1">
    <location>
        <begin position="1"/>
        <end position="64"/>
    </location>
</feature>
<protein>
    <submittedName>
        <fullName evidence="2">Uncharacterized protein</fullName>
    </submittedName>
</protein>
<sequence length="118" mass="12272">ARPRLRRPPAPLPLPPPLPLSSLPPELDEISAASQGGGETPRRHHSISPCGAGGRSARADSDRGRQIRRAVGAQRPGGVRSRRPAPTFPAACKGIKGHGYNRVIQISCCCAFGASGPA</sequence>
<dbReference type="EnsemblPlants" id="OPUNC04G14770.1">
    <property type="protein sequence ID" value="OPUNC04G14770.1"/>
    <property type="gene ID" value="OPUNC04G14770"/>
</dbReference>
<organism evidence="2">
    <name type="scientific">Oryza punctata</name>
    <name type="common">Red rice</name>
    <dbReference type="NCBI Taxonomy" id="4537"/>
    <lineage>
        <taxon>Eukaryota</taxon>
        <taxon>Viridiplantae</taxon>
        <taxon>Streptophyta</taxon>
        <taxon>Embryophyta</taxon>
        <taxon>Tracheophyta</taxon>
        <taxon>Spermatophyta</taxon>
        <taxon>Magnoliopsida</taxon>
        <taxon>Liliopsida</taxon>
        <taxon>Poales</taxon>
        <taxon>Poaceae</taxon>
        <taxon>BOP clade</taxon>
        <taxon>Oryzoideae</taxon>
        <taxon>Oryzeae</taxon>
        <taxon>Oryzinae</taxon>
        <taxon>Oryza</taxon>
    </lineage>
</organism>
<evidence type="ECO:0000256" key="1">
    <source>
        <dbReference type="SAM" id="MobiDB-lite"/>
    </source>
</evidence>
<name>A0A0E0KS66_ORYPU</name>
<feature type="compositionally biased region" description="Pro residues" evidence="1">
    <location>
        <begin position="8"/>
        <end position="19"/>
    </location>
</feature>
<reference evidence="2" key="2">
    <citation type="submission" date="2018-05" db="EMBL/GenBank/DDBJ databases">
        <title>OpunRS2 (Oryza punctata Reference Sequence Version 2).</title>
        <authorList>
            <person name="Zhang J."/>
            <person name="Kudrna D."/>
            <person name="Lee S."/>
            <person name="Talag J."/>
            <person name="Welchert J."/>
            <person name="Wing R.A."/>
        </authorList>
    </citation>
    <scope>NUCLEOTIDE SEQUENCE [LARGE SCALE GENOMIC DNA]</scope>
</reference>
<evidence type="ECO:0000313" key="3">
    <source>
        <dbReference type="Proteomes" id="UP000026962"/>
    </source>
</evidence>
<dbReference type="Gramene" id="OPUNC04G14770.1">
    <property type="protein sequence ID" value="OPUNC04G14770.1"/>
    <property type="gene ID" value="OPUNC04G14770"/>
</dbReference>
<proteinExistence type="predicted"/>
<reference evidence="2" key="1">
    <citation type="submission" date="2015-04" db="UniProtKB">
        <authorList>
            <consortium name="EnsemblPlants"/>
        </authorList>
    </citation>
    <scope>IDENTIFICATION</scope>
</reference>
<accession>A0A0E0KS66</accession>
<dbReference type="Proteomes" id="UP000026962">
    <property type="component" value="Chromosome 4"/>
</dbReference>